<organism evidence="1 2">
    <name type="scientific">Rheinheimera riviphila</name>
    <dbReference type="NCBI Taxonomy" id="1834037"/>
    <lineage>
        <taxon>Bacteria</taxon>
        <taxon>Pseudomonadati</taxon>
        <taxon>Pseudomonadota</taxon>
        <taxon>Gammaproteobacteria</taxon>
        <taxon>Chromatiales</taxon>
        <taxon>Chromatiaceae</taxon>
        <taxon>Rheinheimera</taxon>
    </lineage>
</organism>
<proteinExistence type="predicted"/>
<sequence length="69" mass="7500">MPQFQPRPLVVIRNQLLAFMVLHLLGSCVPMSTTQHALTAVNPSTSITIPATRAPISQIKPINLNSPAR</sequence>
<comment type="caution">
    <text evidence="1">The sequence shown here is derived from an EMBL/GenBank/DDBJ whole genome shotgun (WGS) entry which is preliminary data.</text>
</comment>
<evidence type="ECO:0000313" key="1">
    <source>
        <dbReference type="EMBL" id="RVU35710.1"/>
    </source>
</evidence>
<dbReference type="OrthoDB" id="9877731at2"/>
<name>A0A437QMQ0_9GAMM</name>
<dbReference type="PROSITE" id="PS51257">
    <property type="entry name" value="PROKAR_LIPOPROTEIN"/>
    <property type="match status" value="1"/>
</dbReference>
<protein>
    <submittedName>
        <fullName evidence="1">Uncharacterized protein</fullName>
    </submittedName>
</protein>
<evidence type="ECO:0000313" key="2">
    <source>
        <dbReference type="Proteomes" id="UP000283077"/>
    </source>
</evidence>
<keyword evidence="2" id="KW-1185">Reference proteome</keyword>
<accession>A0A437QMQ0</accession>
<dbReference type="AlphaFoldDB" id="A0A437QMQ0"/>
<reference evidence="1 2" key="1">
    <citation type="submission" date="2019-01" db="EMBL/GenBank/DDBJ databases">
        <authorList>
            <person name="Chen W.-M."/>
        </authorList>
    </citation>
    <scope>NUCLEOTIDE SEQUENCE [LARGE SCALE GENOMIC DNA]</scope>
    <source>
        <strain evidence="1 2">KYPC3</strain>
    </source>
</reference>
<dbReference type="EMBL" id="SACS01000013">
    <property type="protein sequence ID" value="RVU35710.1"/>
    <property type="molecule type" value="Genomic_DNA"/>
</dbReference>
<dbReference type="RefSeq" id="WP_127699505.1">
    <property type="nucleotide sequence ID" value="NZ_SACS01000013.1"/>
</dbReference>
<dbReference type="Proteomes" id="UP000283077">
    <property type="component" value="Unassembled WGS sequence"/>
</dbReference>
<gene>
    <name evidence="1" type="ORF">EOE67_12855</name>
</gene>